<keyword evidence="2" id="KW-1185">Reference proteome</keyword>
<name>A0A0C9X4S5_9AGAR</name>
<reference evidence="2" key="2">
    <citation type="submission" date="2015-01" db="EMBL/GenBank/DDBJ databases">
        <title>Evolutionary Origins and Diversification of the Mycorrhizal Mutualists.</title>
        <authorList>
            <consortium name="DOE Joint Genome Institute"/>
            <consortium name="Mycorrhizal Genomics Consortium"/>
            <person name="Kohler A."/>
            <person name="Kuo A."/>
            <person name="Nagy L.G."/>
            <person name="Floudas D."/>
            <person name="Copeland A."/>
            <person name="Barry K.W."/>
            <person name="Cichocki N."/>
            <person name="Veneault-Fourrey C."/>
            <person name="LaButti K."/>
            <person name="Lindquist E.A."/>
            <person name="Lipzen A."/>
            <person name="Lundell T."/>
            <person name="Morin E."/>
            <person name="Murat C."/>
            <person name="Riley R."/>
            <person name="Ohm R."/>
            <person name="Sun H."/>
            <person name="Tunlid A."/>
            <person name="Henrissat B."/>
            <person name="Grigoriev I.V."/>
            <person name="Hibbett D.S."/>
            <person name="Martin F."/>
        </authorList>
    </citation>
    <scope>NUCLEOTIDE SEQUENCE [LARGE SCALE GENOMIC DNA]</scope>
    <source>
        <strain evidence="2">LaAM-08-1</strain>
    </source>
</reference>
<dbReference type="HOGENOM" id="CLU_208179_0_0_1"/>
<sequence>STLPSPGYSIWNPWNEGLYLPRVIPWTSWIPSGMMMEWSWNSHGFDWIPYGMGAYPPWIPWN</sequence>
<protein>
    <submittedName>
        <fullName evidence="1">Uncharacterized protein</fullName>
    </submittedName>
</protein>
<evidence type="ECO:0000313" key="1">
    <source>
        <dbReference type="EMBL" id="KIJ91487.1"/>
    </source>
</evidence>
<evidence type="ECO:0000313" key="2">
    <source>
        <dbReference type="Proteomes" id="UP000054477"/>
    </source>
</evidence>
<accession>A0A0C9X4S5</accession>
<feature type="non-terminal residue" evidence="1">
    <location>
        <position position="62"/>
    </location>
</feature>
<organism evidence="1 2">
    <name type="scientific">Laccaria amethystina LaAM-08-1</name>
    <dbReference type="NCBI Taxonomy" id="1095629"/>
    <lineage>
        <taxon>Eukaryota</taxon>
        <taxon>Fungi</taxon>
        <taxon>Dikarya</taxon>
        <taxon>Basidiomycota</taxon>
        <taxon>Agaricomycotina</taxon>
        <taxon>Agaricomycetes</taxon>
        <taxon>Agaricomycetidae</taxon>
        <taxon>Agaricales</taxon>
        <taxon>Agaricineae</taxon>
        <taxon>Hydnangiaceae</taxon>
        <taxon>Laccaria</taxon>
    </lineage>
</organism>
<proteinExistence type="predicted"/>
<gene>
    <name evidence="1" type="ORF">K443DRAFT_40279</name>
</gene>
<reference evidence="1 2" key="1">
    <citation type="submission" date="2014-04" db="EMBL/GenBank/DDBJ databases">
        <authorList>
            <consortium name="DOE Joint Genome Institute"/>
            <person name="Kuo A."/>
            <person name="Kohler A."/>
            <person name="Nagy L.G."/>
            <person name="Floudas D."/>
            <person name="Copeland A."/>
            <person name="Barry K.W."/>
            <person name="Cichocki N."/>
            <person name="Veneault-Fourrey C."/>
            <person name="LaButti K."/>
            <person name="Lindquist E.A."/>
            <person name="Lipzen A."/>
            <person name="Lundell T."/>
            <person name="Morin E."/>
            <person name="Murat C."/>
            <person name="Sun H."/>
            <person name="Tunlid A."/>
            <person name="Henrissat B."/>
            <person name="Grigoriev I.V."/>
            <person name="Hibbett D.S."/>
            <person name="Martin F."/>
            <person name="Nordberg H.P."/>
            <person name="Cantor M.N."/>
            <person name="Hua S.X."/>
        </authorList>
    </citation>
    <scope>NUCLEOTIDE SEQUENCE [LARGE SCALE GENOMIC DNA]</scope>
    <source>
        <strain evidence="1 2">LaAM-08-1</strain>
    </source>
</reference>
<dbReference type="Proteomes" id="UP000054477">
    <property type="component" value="Unassembled WGS sequence"/>
</dbReference>
<dbReference type="AlphaFoldDB" id="A0A0C9X4S5"/>
<feature type="non-terminal residue" evidence="1">
    <location>
        <position position="1"/>
    </location>
</feature>
<dbReference type="EMBL" id="KN838999">
    <property type="protein sequence ID" value="KIJ91487.1"/>
    <property type="molecule type" value="Genomic_DNA"/>
</dbReference>